<dbReference type="RefSeq" id="WP_071062949.1">
    <property type="nucleotide sequence ID" value="NZ_MAXA01000180.1"/>
</dbReference>
<dbReference type="Proteomes" id="UP000179769">
    <property type="component" value="Unassembled WGS sequence"/>
</dbReference>
<name>A0A1S1QB24_9ACTN</name>
<reference evidence="2" key="1">
    <citation type="submission" date="2016-07" db="EMBL/GenBank/DDBJ databases">
        <title>Frankia sp. NRRL B-16219 Genome sequencing.</title>
        <authorList>
            <person name="Ghodhbane-Gtari F."/>
            <person name="Swanson E."/>
            <person name="Gueddou A."/>
            <person name="Louati M."/>
            <person name="Nouioui I."/>
            <person name="Hezbri K."/>
            <person name="Abebe-Akele F."/>
            <person name="Simpson S."/>
            <person name="Morris K."/>
            <person name="Thomas K."/>
            <person name="Gtari M."/>
            <person name="Tisa L.S."/>
        </authorList>
    </citation>
    <scope>NUCLEOTIDE SEQUENCE [LARGE SCALE GENOMIC DNA]</scope>
    <source>
        <strain evidence="2">NRRL B-16219</strain>
    </source>
</reference>
<protein>
    <submittedName>
        <fullName evidence="1">Uncharacterized protein</fullName>
    </submittedName>
</protein>
<evidence type="ECO:0000313" key="2">
    <source>
        <dbReference type="Proteomes" id="UP000179769"/>
    </source>
</evidence>
<proteinExistence type="predicted"/>
<organism evidence="1 2">
    <name type="scientific">Parafrankia soli</name>
    <dbReference type="NCBI Taxonomy" id="2599596"/>
    <lineage>
        <taxon>Bacteria</taxon>
        <taxon>Bacillati</taxon>
        <taxon>Actinomycetota</taxon>
        <taxon>Actinomycetes</taxon>
        <taxon>Frankiales</taxon>
        <taxon>Frankiaceae</taxon>
        <taxon>Parafrankia</taxon>
    </lineage>
</organism>
<gene>
    <name evidence="1" type="ORF">BBK14_16860</name>
</gene>
<dbReference type="AlphaFoldDB" id="A0A1S1QB24"/>
<keyword evidence="2" id="KW-1185">Reference proteome</keyword>
<sequence length="175" mass="19205">MLEIPRQWRHPREFRIARPATPEEWAAALLRAVARSEPVPAPDDQPVNPAPAGTLAQPAVAELATGLWRLRRRLSGPAPSPGARDGGGAADLRRARRQFESLWSTLAAAGVEIQEHDHTRYDSGLDLQVLEFQQTEGLTDETVLETLRPSVYLHGLRVQTGEVVVGVPVTRDEDG</sequence>
<dbReference type="OrthoDB" id="3213585at2"/>
<evidence type="ECO:0000313" key="1">
    <source>
        <dbReference type="EMBL" id="OHV30282.1"/>
    </source>
</evidence>
<dbReference type="EMBL" id="MAXA01000180">
    <property type="protein sequence ID" value="OHV30282.1"/>
    <property type="molecule type" value="Genomic_DNA"/>
</dbReference>
<comment type="caution">
    <text evidence="1">The sequence shown here is derived from an EMBL/GenBank/DDBJ whole genome shotgun (WGS) entry which is preliminary data.</text>
</comment>
<accession>A0A1S1QB24</accession>